<dbReference type="Pfam" id="PF19313">
    <property type="entry name" value="DUF5916"/>
    <property type="match status" value="1"/>
</dbReference>
<sequence length="745" mass="84664">MKMVHNLFCITILVLLALHSKAQINKNYQLGASKITTAVKLDGSVNDEVWTKTSIAGNFIQNFPVDSVPATSQTEVMFLFDDEHLYIGGVCRIPTVKKPVIQSLRRDFNASLNESVRILFDPYDDHTNGFAFGLSSLGVQYEGLVTNGQSVSTDWDNKWYSEVVMYDDRWEFEIAIPFKTLRYNADSETWNIILLRNDLTNNERSTWAPVPQGYETTSFAFSGKLVFDHPLPKPGLNISLIPYLSAAANKNHYENGETLSDFDAGFDAKVGVSASLNLDLTVNPDFSQVEVDRQVTNLSRFEIYFPERRQFFLENQDMFGEGGFRESRPFFSRRVGIARDTAGNNVQIPIQFGARLSGKIGKNWRIGMLSMNTKAEDGVQLTGAANREGTYWLPAQNYSVAVVQRKVFSRSNIGAFMVNRQALDYESNEDISTTTQYNRVVGVDYNLFSADGKWEGDFFYHRSIDEGNNNKAFSNGAFLMYNNTNLTVAFIGSSIGEDFNAELGFVPRKDIIELRTFDSYRFYTPAGASVNNHGPGIDFGYITDQGFNKTDLSYNISYGIRFENTAALSFGSEYRYEKLRATFDPTRTGGEELPEGSGFSWRTYGATFNTDTRRLFSVEGEASFGGFYNGDRINVFAQFNYRYQPFGSIALLIDYNDIDLPAPFNDAQFWLIGPRIDLTFTDKLFLTTFVQYNEQQDNVNLNARFQWRYKPVSDIFVVYTDNYFPGHFEVKSRALVFKITYWLNI</sequence>
<organism evidence="3 4">
    <name type="scientific">Fulvivirga imtechensis AK7</name>
    <dbReference type="NCBI Taxonomy" id="1237149"/>
    <lineage>
        <taxon>Bacteria</taxon>
        <taxon>Pseudomonadati</taxon>
        <taxon>Bacteroidota</taxon>
        <taxon>Cytophagia</taxon>
        <taxon>Cytophagales</taxon>
        <taxon>Fulvivirgaceae</taxon>
        <taxon>Fulvivirga</taxon>
    </lineage>
</organism>
<dbReference type="InterPro" id="IPR045670">
    <property type="entry name" value="DUF5916"/>
</dbReference>
<evidence type="ECO:0000313" key="3">
    <source>
        <dbReference type="EMBL" id="ELR68916.1"/>
    </source>
</evidence>
<dbReference type="STRING" id="1237149.C900_05609"/>
<dbReference type="PATRIC" id="fig|1237149.3.peg.4989"/>
<dbReference type="SUPFAM" id="SSF49344">
    <property type="entry name" value="CBD9-like"/>
    <property type="match status" value="1"/>
</dbReference>
<evidence type="ECO:0000259" key="2">
    <source>
        <dbReference type="Pfam" id="PF19313"/>
    </source>
</evidence>
<accession>L8JJ41</accession>
<dbReference type="EMBL" id="AMZN01000087">
    <property type="protein sequence ID" value="ELR68916.1"/>
    <property type="molecule type" value="Genomic_DNA"/>
</dbReference>
<comment type="caution">
    <text evidence="3">The sequence shown here is derived from an EMBL/GenBank/DDBJ whole genome shotgun (WGS) entry which is preliminary data.</text>
</comment>
<proteinExistence type="predicted"/>
<reference evidence="3 4" key="1">
    <citation type="submission" date="2012-12" db="EMBL/GenBank/DDBJ databases">
        <title>Genome assembly of Fulvivirga imtechensis AK7.</title>
        <authorList>
            <person name="Nupur N."/>
            <person name="Khatri I."/>
            <person name="Kumar R."/>
            <person name="Subramanian S."/>
            <person name="Pinnaka A."/>
        </authorList>
    </citation>
    <scope>NUCLEOTIDE SEQUENCE [LARGE SCALE GENOMIC DNA]</scope>
    <source>
        <strain evidence="3 4">AK7</strain>
    </source>
</reference>
<evidence type="ECO:0000256" key="1">
    <source>
        <dbReference type="SAM" id="SignalP"/>
    </source>
</evidence>
<evidence type="ECO:0000313" key="4">
    <source>
        <dbReference type="Proteomes" id="UP000011135"/>
    </source>
</evidence>
<feature type="domain" description="DUF5916" evidence="2">
    <location>
        <begin position="236"/>
        <end position="644"/>
    </location>
</feature>
<dbReference type="CDD" id="cd09618">
    <property type="entry name" value="CBM9_like_2"/>
    <property type="match status" value="1"/>
</dbReference>
<dbReference type="eggNOG" id="COG2091">
    <property type="taxonomic scope" value="Bacteria"/>
</dbReference>
<feature type="chain" id="PRO_5003993185" description="DUF5916 domain-containing protein" evidence="1">
    <location>
        <begin position="23"/>
        <end position="745"/>
    </location>
</feature>
<feature type="signal peptide" evidence="1">
    <location>
        <begin position="1"/>
        <end position="22"/>
    </location>
</feature>
<gene>
    <name evidence="3" type="ORF">C900_05609</name>
</gene>
<dbReference type="Proteomes" id="UP000011135">
    <property type="component" value="Unassembled WGS sequence"/>
</dbReference>
<keyword evidence="4" id="KW-1185">Reference proteome</keyword>
<name>L8JJ41_9BACT</name>
<dbReference type="Gene3D" id="2.60.40.1190">
    <property type="match status" value="1"/>
</dbReference>
<protein>
    <recommendedName>
        <fullName evidence="2">DUF5916 domain-containing protein</fullName>
    </recommendedName>
</protein>
<keyword evidence="1" id="KW-0732">Signal</keyword>
<dbReference type="AlphaFoldDB" id="L8JJ41"/>